<evidence type="ECO:0000313" key="5">
    <source>
        <dbReference type="EMBL" id="MBB6111060.1"/>
    </source>
</evidence>
<evidence type="ECO:0000313" key="8">
    <source>
        <dbReference type="Proteomes" id="UP000548326"/>
    </source>
</evidence>
<dbReference type="Proteomes" id="UP000548326">
    <property type="component" value="Unassembled WGS sequence"/>
</dbReference>
<comment type="caution">
    <text evidence="6">The sequence shown here is derived from an EMBL/GenBank/DDBJ whole genome shotgun (WGS) entry which is preliminary data.</text>
</comment>
<dbReference type="RefSeq" id="WP_076375117.1">
    <property type="nucleotide sequence ID" value="NZ_FTMG01000010.1"/>
</dbReference>
<dbReference type="Pfam" id="PF20240">
    <property type="entry name" value="DUF6597"/>
    <property type="match status" value="1"/>
</dbReference>
<dbReference type="PANTHER" id="PTHR46796">
    <property type="entry name" value="HTH-TYPE TRANSCRIPTIONAL ACTIVATOR RHAS-RELATED"/>
    <property type="match status" value="1"/>
</dbReference>
<keyword evidence="2 6" id="KW-0238">DNA-binding</keyword>
<evidence type="ECO:0000256" key="2">
    <source>
        <dbReference type="ARBA" id="ARBA00023125"/>
    </source>
</evidence>
<dbReference type="STRING" id="354630.SAMN05421821_11079"/>
<sequence length="261" mass="30774">MFLTAQPHPALRPFVKAYWYLQLTHRGQLLDLPITPAPENCLYFYPKDKLQARFQDKFESNFPDNIITGQFTSRHNLLIPNNYLMFKVLLQPAGFFRLFGVPMTLFTNSHEEANLVLGSEMIEVNEQIQNAATFEKMVEIVEAYLLKKITSYKVERHPIDEVLKQPNFYQFSLDRLAYDACLSSRQFERKFLERTGVSPKFYSRIARFNQAMKRKVDVPGQSWLHVAYDCGYFDHNHLLRDFKQFTNEVPTNFDFENAIIY</sequence>
<keyword evidence="3" id="KW-0804">Transcription</keyword>
<dbReference type="EMBL" id="JACHCA010000007">
    <property type="protein sequence ID" value="MBB6128816.1"/>
    <property type="molecule type" value="Genomic_DNA"/>
</dbReference>
<reference evidence="7 8" key="1">
    <citation type="submission" date="2020-08" db="EMBL/GenBank/DDBJ databases">
        <title>Genomic Encyclopedia of Type Strains, Phase IV (KMG-V): Genome sequencing to study the core and pangenomes of soil and plant-associated prokaryotes.</title>
        <authorList>
            <person name="Whitman W."/>
        </authorList>
    </citation>
    <scope>NUCLEOTIDE SEQUENCE [LARGE SCALE GENOMIC DNA]</scope>
    <source>
        <strain evidence="5 7">ANJLi2</strain>
        <strain evidence="6 8">MP601</strain>
    </source>
</reference>
<feature type="domain" description="HTH araC/xylS-type" evidence="4">
    <location>
        <begin position="153"/>
        <end position="256"/>
    </location>
</feature>
<evidence type="ECO:0000313" key="6">
    <source>
        <dbReference type="EMBL" id="MBB6128816.1"/>
    </source>
</evidence>
<dbReference type="SMART" id="SM00342">
    <property type="entry name" value="HTH_ARAC"/>
    <property type="match status" value="1"/>
</dbReference>
<keyword evidence="7" id="KW-1185">Reference proteome</keyword>
<protein>
    <submittedName>
        <fullName evidence="6">AraC-like DNA-binding protein</fullName>
    </submittedName>
</protein>
<dbReference type="PANTHER" id="PTHR46796:SF13">
    <property type="entry name" value="HTH-TYPE TRANSCRIPTIONAL ACTIVATOR RHAS"/>
    <property type="match status" value="1"/>
</dbReference>
<organism evidence="6 8">
    <name type="scientific">Mucilaginibacter lappiensis</name>
    <dbReference type="NCBI Taxonomy" id="354630"/>
    <lineage>
        <taxon>Bacteria</taxon>
        <taxon>Pseudomonadati</taxon>
        <taxon>Bacteroidota</taxon>
        <taxon>Sphingobacteriia</taxon>
        <taxon>Sphingobacteriales</taxon>
        <taxon>Sphingobacteriaceae</taxon>
        <taxon>Mucilaginibacter</taxon>
    </lineage>
</organism>
<dbReference type="Gene3D" id="1.10.10.60">
    <property type="entry name" value="Homeodomain-like"/>
    <property type="match status" value="1"/>
</dbReference>
<gene>
    <name evidence="6" type="ORF">HDF22_002939</name>
    <name evidence="5" type="ORF">HDF23_003827</name>
</gene>
<dbReference type="InterPro" id="IPR050204">
    <property type="entry name" value="AraC_XylS_family_regulators"/>
</dbReference>
<dbReference type="Proteomes" id="UP000541583">
    <property type="component" value="Unassembled WGS sequence"/>
</dbReference>
<dbReference type="InterPro" id="IPR046532">
    <property type="entry name" value="DUF6597"/>
</dbReference>
<dbReference type="AlphaFoldDB" id="A0A1N7CXF7"/>
<evidence type="ECO:0000259" key="4">
    <source>
        <dbReference type="PROSITE" id="PS01124"/>
    </source>
</evidence>
<dbReference type="EMBL" id="JACHCB010000010">
    <property type="protein sequence ID" value="MBB6111060.1"/>
    <property type="molecule type" value="Genomic_DNA"/>
</dbReference>
<accession>A0A1N7CXF7</accession>
<evidence type="ECO:0000256" key="1">
    <source>
        <dbReference type="ARBA" id="ARBA00023015"/>
    </source>
</evidence>
<proteinExistence type="predicted"/>
<dbReference type="OrthoDB" id="323290at2"/>
<evidence type="ECO:0000256" key="3">
    <source>
        <dbReference type="ARBA" id="ARBA00023163"/>
    </source>
</evidence>
<dbReference type="GO" id="GO:0043565">
    <property type="term" value="F:sequence-specific DNA binding"/>
    <property type="evidence" value="ECO:0007669"/>
    <property type="project" value="InterPro"/>
</dbReference>
<dbReference type="PROSITE" id="PS01124">
    <property type="entry name" value="HTH_ARAC_FAMILY_2"/>
    <property type="match status" value="1"/>
</dbReference>
<name>A0A1N7CXF7_9SPHI</name>
<dbReference type="Pfam" id="PF12833">
    <property type="entry name" value="HTH_18"/>
    <property type="match status" value="1"/>
</dbReference>
<dbReference type="GO" id="GO:0003700">
    <property type="term" value="F:DNA-binding transcription factor activity"/>
    <property type="evidence" value="ECO:0007669"/>
    <property type="project" value="InterPro"/>
</dbReference>
<evidence type="ECO:0000313" key="7">
    <source>
        <dbReference type="Proteomes" id="UP000541583"/>
    </source>
</evidence>
<keyword evidence="1" id="KW-0805">Transcription regulation</keyword>
<dbReference type="InterPro" id="IPR018060">
    <property type="entry name" value="HTH_AraC"/>
</dbReference>